<reference evidence="5 6" key="1">
    <citation type="submission" date="2024-06" db="EMBL/GenBank/DDBJ databases">
        <title>The Natural Products Discovery Center: Release of the First 8490 Sequenced Strains for Exploring Actinobacteria Biosynthetic Diversity.</title>
        <authorList>
            <person name="Kalkreuter E."/>
            <person name="Kautsar S.A."/>
            <person name="Yang D."/>
            <person name="Bader C.D."/>
            <person name="Teijaro C.N."/>
            <person name="Fluegel L."/>
            <person name="Davis C.M."/>
            <person name="Simpson J.R."/>
            <person name="Lauterbach L."/>
            <person name="Steele A.D."/>
            <person name="Gui C."/>
            <person name="Meng S."/>
            <person name="Li G."/>
            <person name="Viehrig K."/>
            <person name="Ye F."/>
            <person name="Su P."/>
            <person name="Kiefer A.F."/>
            <person name="Nichols A."/>
            <person name="Cepeda A.J."/>
            <person name="Yan W."/>
            <person name="Fan B."/>
            <person name="Jiang Y."/>
            <person name="Adhikari A."/>
            <person name="Zheng C.-J."/>
            <person name="Schuster L."/>
            <person name="Cowan T.M."/>
            <person name="Smanski M.J."/>
            <person name="Chevrette M.G."/>
            <person name="De Carvalho L.P.S."/>
            <person name="Shen B."/>
        </authorList>
    </citation>
    <scope>NUCLEOTIDE SEQUENCE [LARGE SCALE GENOMIC DNA]</scope>
    <source>
        <strain evidence="5 6">NPDC045705</strain>
    </source>
</reference>
<keyword evidence="3" id="KW-0274">FAD</keyword>
<dbReference type="Gene3D" id="3.40.30.120">
    <property type="match status" value="1"/>
</dbReference>
<dbReference type="RefSeq" id="WP_359205915.1">
    <property type="nucleotide sequence ID" value="NZ_JBEZAM010000009.1"/>
</dbReference>
<keyword evidence="5" id="KW-0560">Oxidoreductase</keyword>
<evidence type="ECO:0000256" key="3">
    <source>
        <dbReference type="ARBA" id="ARBA00022827"/>
    </source>
</evidence>
<dbReference type="InterPro" id="IPR036188">
    <property type="entry name" value="FAD/NAD-bd_sf"/>
</dbReference>
<evidence type="ECO:0000256" key="1">
    <source>
        <dbReference type="ARBA" id="ARBA00001974"/>
    </source>
</evidence>
<protein>
    <submittedName>
        <fullName evidence="5">FAD-dependent monooxygenase</fullName>
    </submittedName>
</protein>
<dbReference type="Gene3D" id="3.50.50.60">
    <property type="entry name" value="FAD/NAD(P)-binding domain"/>
    <property type="match status" value="1"/>
</dbReference>
<organism evidence="5 6">
    <name type="scientific">Streptomyces exfoliatus</name>
    <name type="common">Streptomyces hydrogenans</name>
    <dbReference type="NCBI Taxonomy" id="1905"/>
    <lineage>
        <taxon>Bacteria</taxon>
        <taxon>Bacillati</taxon>
        <taxon>Actinomycetota</taxon>
        <taxon>Actinomycetes</taxon>
        <taxon>Kitasatosporales</taxon>
        <taxon>Streptomycetaceae</taxon>
        <taxon>Streptomyces</taxon>
    </lineage>
</organism>
<dbReference type="PANTHER" id="PTHR43004:SF19">
    <property type="entry name" value="BINDING MONOOXYGENASE, PUTATIVE (JCVI)-RELATED"/>
    <property type="match status" value="1"/>
</dbReference>
<dbReference type="EMBL" id="JBEZAM010000009">
    <property type="protein sequence ID" value="MEU7293621.1"/>
    <property type="molecule type" value="Genomic_DNA"/>
</dbReference>
<sequence>METGRETGAVGGAAGRDGDGTEDVDVCVVGAGPVGLTLAIALRRLALRVRIVDKAPATKHEARALVLWARAREALDALGVGETLRRHGVELDVVTIHARGRSLGELTTGWTRSAYARPLNIEQHDIERLLCEELAGLGTRVEWNTELTDVKVHEDRAEFTLRHEDGSFESAAAPWIIGCEGTASVVRDRLGIPFEGRRRTGLQVVQGNAHPTWPLVGERGRGHIFLAPHRSLLVFPLPGGGFRFFCFRDDPDPTLTAAPTLGELRDLVADTAGMPDLRLGPTVTPWLNRARFSDRVAARLRRGRGLLAGDAAHAWAPVGGHGMNVGILGAHNLAWKLAAVHHGQAGEQLLDTYSDEQRLLAVRYIREMRFNFMELPLPPLGYRAFTATVPAALARRGFQRKLDLRLSDLGRSHAGGALAWHRPGRPLRPGARAGDRMPDVTVTACPTDPMDPTGPAGPTATRLHAVLGYERWTLVLHAARARPDVLDSLREACALFPAPIRILPVTPWDAAEARRLGHPDDLRLVRPDGYVGLVASLTRPALLHDYLAALAHSGP</sequence>
<dbReference type="PRINTS" id="PR00420">
    <property type="entry name" value="RNGMNOXGNASE"/>
</dbReference>
<dbReference type="InterPro" id="IPR050641">
    <property type="entry name" value="RIFMO-like"/>
</dbReference>
<gene>
    <name evidence="5" type="ORF">AB0A76_10510</name>
</gene>
<evidence type="ECO:0000256" key="2">
    <source>
        <dbReference type="ARBA" id="ARBA00022630"/>
    </source>
</evidence>
<name>A0ABV3CUQ4_STREX</name>
<comment type="cofactor">
    <cofactor evidence="1">
        <name>FAD</name>
        <dbReference type="ChEBI" id="CHEBI:57692"/>
    </cofactor>
</comment>
<proteinExistence type="predicted"/>
<keyword evidence="2" id="KW-0285">Flavoprotein</keyword>
<keyword evidence="5" id="KW-0503">Monooxygenase</keyword>
<dbReference type="PANTHER" id="PTHR43004">
    <property type="entry name" value="TRK SYSTEM POTASSIUM UPTAKE PROTEIN"/>
    <property type="match status" value="1"/>
</dbReference>
<feature type="domain" description="FAD-binding" evidence="4">
    <location>
        <begin position="23"/>
        <end position="365"/>
    </location>
</feature>
<dbReference type="Pfam" id="PF01494">
    <property type="entry name" value="FAD_binding_3"/>
    <property type="match status" value="1"/>
</dbReference>
<accession>A0ABV3CUQ4</accession>
<comment type="caution">
    <text evidence="5">The sequence shown here is derived from an EMBL/GenBank/DDBJ whole genome shotgun (WGS) entry which is preliminary data.</text>
</comment>
<dbReference type="InterPro" id="IPR002938">
    <property type="entry name" value="FAD-bd"/>
</dbReference>
<evidence type="ECO:0000259" key="4">
    <source>
        <dbReference type="Pfam" id="PF01494"/>
    </source>
</evidence>
<evidence type="ECO:0000313" key="6">
    <source>
        <dbReference type="Proteomes" id="UP001551210"/>
    </source>
</evidence>
<dbReference type="SUPFAM" id="SSF51905">
    <property type="entry name" value="FAD/NAD(P)-binding domain"/>
    <property type="match status" value="1"/>
</dbReference>
<evidence type="ECO:0000313" key="5">
    <source>
        <dbReference type="EMBL" id="MEU7293621.1"/>
    </source>
</evidence>
<dbReference type="Proteomes" id="UP001551210">
    <property type="component" value="Unassembled WGS sequence"/>
</dbReference>
<keyword evidence="6" id="KW-1185">Reference proteome</keyword>
<dbReference type="Gene3D" id="3.30.70.2450">
    <property type="match status" value="1"/>
</dbReference>
<dbReference type="GO" id="GO:0004497">
    <property type="term" value="F:monooxygenase activity"/>
    <property type="evidence" value="ECO:0007669"/>
    <property type="project" value="UniProtKB-KW"/>
</dbReference>